<name>A0A286GLV8_9BACT</name>
<dbReference type="SUPFAM" id="SSF53300">
    <property type="entry name" value="vWA-like"/>
    <property type="match status" value="1"/>
</dbReference>
<dbReference type="OrthoDB" id="9790144at2"/>
<dbReference type="AlphaFoldDB" id="A0A286GLV8"/>
<accession>A0A286GLV8</accession>
<organism evidence="1 2">
    <name type="scientific">Spirosoma fluviale</name>
    <dbReference type="NCBI Taxonomy" id="1597977"/>
    <lineage>
        <taxon>Bacteria</taxon>
        <taxon>Pseudomonadati</taxon>
        <taxon>Bacteroidota</taxon>
        <taxon>Cytophagia</taxon>
        <taxon>Cytophagales</taxon>
        <taxon>Cytophagaceae</taxon>
        <taxon>Spirosoma</taxon>
    </lineage>
</organism>
<dbReference type="Gene3D" id="3.40.50.410">
    <property type="entry name" value="von Willebrand factor, type A domain"/>
    <property type="match status" value="1"/>
</dbReference>
<dbReference type="RefSeq" id="WP_097129956.1">
    <property type="nucleotide sequence ID" value="NZ_OCNH01000005.1"/>
</dbReference>
<proteinExistence type="predicted"/>
<gene>
    <name evidence="1" type="ORF">SAMN06269250_5332</name>
</gene>
<evidence type="ECO:0000313" key="1">
    <source>
        <dbReference type="EMBL" id="SOD96482.1"/>
    </source>
</evidence>
<sequence length="215" mass="24203">MNTTTTHTIFNLIILDESGSMESIKAPTLSGFNEVVQTIKGVSGQFPEQLHTVTLVTFNSLGIQTRLDNQPADQLMELTDDLFRPDAGTPLYDAMGRSLMRMEWLTEKETNYTVLVSILTDGEENASREFTGRQIQAMVERLKQHNWSFTYMGANQDAQKTASSLSITQSITFQTNEASMKDLFAQERKGRTAFYDKRSKGETVQSAESSYFIQP</sequence>
<protein>
    <recommendedName>
        <fullName evidence="3">von Willebrand factor type A domain-containing protein</fullName>
    </recommendedName>
</protein>
<dbReference type="InterPro" id="IPR036465">
    <property type="entry name" value="vWFA_dom_sf"/>
</dbReference>
<reference evidence="2" key="1">
    <citation type="submission" date="2017-09" db="EMBL/GenBank/DDBJ databases">
        <authorList>
            <person name="Varghese N."/>
            <person name="Submissions S."/>
        </authorList>
    </citation>
    <scope>NUCLEOTIDE SEQUENCE [LARGE SCALE GENOMIC DNA]</scope>
    <source>
        <strain evidence="2">DSM 29961</strain>
    </source>
</reference>
<evidence type="ECO:0000313" key="2">
    <source>
        <dbReference type="Proteomes" id="UP000219452"/>
    </source>
</evidence>
<keyword evidence="2" id="KW-1185">Reference proteome</keyword>
<dbReference type="Proteomes" id="UP000219452">
    <property type="component" value="Unassembled WGS sequence"/>
</dbReference>
<dbReference type="EMBL" id="OCNH01000005">
    <property type="protein sequence ID" value="SOD96482.1"/>
    <property type="molecule type" value="Genomic_DNA"/>
</dbReference>
<evidence type="ECO:0008006" key="3">
    <source>
        <dbReference type="Google" id="ProtNLM"/>
    </source>
</evidence>